<keyword evidence="7 13" id="KW-0808">Transferase</keyword>
<evidence type="ECO:0000256" key="3">
    <source>
        <dbReference type="ARBA" id="ARBA00012071"/>
    </source>
</evidence>
<accession>A0ABW1TQE1</accession>
<dbReference type="RefSeq" id="WP_371435565.1">
    <property type="nucleotide sequence ID" value="NZ_JBHSRS010000002.1"/>
</dbReference>
<keyword evidence="15" id="KW-1185">Reference proteome</keyword>
<evidence type="ECO:0000256" key="2">
    <source>
        <dbReference type="ARBA" id="ARBA00004870"/>
    </source>
</evidence>
<evidence type="ECO:0000256" key="7">
    <source>
        <dbReference type="ARBA" id="ARBA00022679"/>
    </source>
</evidence>
<dbReference type="EMBL" id="JBHSRS010000002">
    <property type="protein sequence ID" value="MFC6279836.1"/>
    <property type="molecule type" value="Genomic_DNA"/>
</dbReference>
<name>A0ABW1TQE1_9BURK</name>
<comment type="catalytic activity">
    <reaction evidence="13">
        <text>a lipid A disaccharide + ATP = a lipid IVA + ADP + H(+)</text>
        <dbReference type="Rhea" id="RHEA:67840"/>
        <dbReference type="ChEBI" id="CHEBI:15378"/>
        <dbReference type="ChEBI" id="CHEBI:30616"/>
        <dbReference type="ChEBI" id="CHEBI:176343"/>
        <dbReference type="ChEBI" id="CHEBI:176425"/>
        <dbReference type="ChEBI" id="CHEBI:456216"/>
        <dbReference type="EC" id="2.7.1.130"/>
    </reaction>
</comment>
<comment type="caution">
    <text evidence="14">The sequence shown here is derived from an EMBL/GenBank/DDBJ whole genome shotgun (WGS) entry which is preliminary data.</text>
</comment>
<sequence length="340" mass="36618">MNNAVQQAWLGRGWLACLLWPVSKIYGLLTGVRRLLYRSGFFSSTRMNVPVLIVGNVVAGGAGKTPLVMALVKHFQGQGLKVGVVSRGYGRSGQQCQEVFADTPLLESGDEPALIKKSTNAPVFVAPKRVDAARALLNAHPETQVLLCDDGLQHYALKRDIEIAVFDDRGIGNGWLLPAGPLREPWPARNGGGVDIVLHTGRAPAFEGFRSSRQLADHAVAMDGSKVSLSSLRGQPLVALAAIANPDAFFDMLRSSGLSLDRTISLPDHYDFSGYQLAVQKGTTVLCTEKDAVKLFRQPAMASIRLLAVPLQFVPEPTFLSAVDALLAPLLSQLPSRHGH</sequence>
<dbReference type="PANTHER" id="PTHR42724:SF1">
    <property type="entry name" value="TETRAACYLDISACCHARIDE 4'-KINASE, MITOCHONDRIAL-RELATED"/>
    <property type="match status" value="1"/>
</dbReference>
<dbReference type="SUPFAM" id="SSF52540">
    <property type="entry name" value="P-loop containing nucleoside triphosphate hydrolases"/>
    <property type="match status" value="1"/>
</dbReference>
<keyword evidence="10 13" id="KW-0067">ATP-binding</keyword>
<comment type="function">
    <text evidence="1 13">Transfers the gamma-phosphate of ATP to the 4'-position of a tetraacyldisaccharide 1-phosphate intermediate (termed DS-1-P) to form tetraacyldisaccharide 1,4'-bis-phosphate (lipid IVA).</text>
</comment>
<keyword evidence="6 13" id="KW-0441">Lipid A biosynthesis</keyword>
<evidence type="ECO:0000256" key="10">
    <source>
        <dbReference type="ARBA" id="ARBA00022840"/>
    </source>
</evidence>
<dbReference type="InterPro" id="IPR003758">
    <property type="entry name" value="LpxK"/>
</dbReference>
<evidence type="ECO:0000256" key="12">
    <source>
        <dbReference type="ARBA" id="ARBA00029757"/>
    </source>
</evidence>
<dbReference type="NCBIfam" id="TIGR00682">
    <property type="entry name" value="lpxK"/>
    <property type="match status" value="1"/>
</dbReference>
<gene>
    <name evidence="13 14" type="primary">lpxK</name>
    <name evidence="14" type="ORF">ACFQND_01100</name>
</gene>
<dbReference type="GO" id="GO:0009029">
    <property type="term" value="F:lipid-A 4'-kinase activity"/>
    <property type="evidence" value="ECO:0007669"/>
    <property type="project" value="UniProtKB-EC"/>
</dbReference>
<dbReference type="PANTHER" id="PTHR42724">
    <property type="entry name" value="TETRAACYLDISACCHARIDE 4'-KINASE"/>
    <property type="match status" value="1"/>
</dbReference>
<proteinExistence type="inferred from homology"/>
<reference evidence="15" key="1">
    <citation type="journal article" date="2019" name="Int. J. Syst. Evol. Microbiol.">
        <title>The Global Catalogue of Microorganisms (GCM) 10K type strain sequencing project: providing services to taxonomists for standard genome sequencing and annotation.</title>
        <authorList>
            <consortium name="The Broad Institute Genomics Platform"/>
            <consortium name="The Broad Institute Genome Sequencing Center for Infectious Disease"/>
            <person name="Wu L."/>
            <person name="Ma J."/>
        </authorList>
    </citation>
    <scope>NUCLEOTIDE SEQUENCE [LARGE SCALE GENOMIC DNA]</scope>
    <source>
        <strain evidence="15">CCUG 39402</strain>
    </source>
</reference>
<comment type="similarity">
    <text evidence="13">Belongs to the LpxK family.</text>
</comment>
<evidence type="ECO:0000256" key="1">
    <source>
        <dbReference type="ARBA" id="ARBA00002274"/>
    </source>
</evidence>
<dbReference type="EC" id="2.7.1.130" evidence="3 13"/>
<dbReference type="InterPro" id="IPR027417">
    <property type="entry name" value="P-loop_NTPase"/>
</dbReference>
<evidence type="ECO:0000256" key="11">
    <source>
        <dbReference type="ARBA" id="ARBA00023098"/>
    </source>
</evidence>
<evidence type="ECO:0000256" key="4">
    <source>
        <dbReference type="ARBA" id="ARBA00016436"/>
    </source>
</evidence>
<keyword evidence="5 13" id="KW-0444">Lipid biosynthesis</keyword>
<evidence type="ECO:0000256" key="8">
    <source>
        <dbReference type="ARBA" id="ARBA00022741"/>
    </source>
</evidence>
<evidence type="ECO:0000256" key="9">
    <source>
        <dbReference type="ARBA" id="ARBA00022777"/>
    </source>
</evidence>
<keyword evidence="11 13" id="KW-0443">Lipid metabolism</keyword>
<protein>
    <recommendedName>
        <fullName evidence="4 13">Tetraacyldisaccharide 4'-kinase</fullName>
        <ecNumber evidence="3 13">2.7.1.130</ecNumber>
    </recommendedName>
    <alternativeName>
        <fullName evidence="12 13">Lipid A 4'-kinase</fullName>
    </alternativeName>
</protein>
<feature type="binding site" evidence="13">
    <location>
        <begin position="58"/>
        <end position="65"/>
    </location>
    <ligand>
        <name>ATP</name>
        <dbReference type="ChEBI" id="CHEBI:30616"/>
    </ligand>
</feature>
<evidence type="ECO:0000313" key="14">
    <source>
        <dbReference type="EMBL" id="MFC6279836.1"/>
    </source>
</evidence>
<evidence type="ECO:0000313" key="15">
    <source>
        <dbReference type="Proteomes" id="UP001596270"/>
    </source>
</evidence>
<dbReference type="Proteomes" id="UP001596270">
    <property type="component" value="Unassembled WGS sequence"/>
</dbReference>
<dbReference type="Pfam" id="PF02606">
    <property type="entry name" value="LpxK"/>
    <property type="match status" value="1"/>
</dbReference>
<evidence type="ECO:0000256" key="5">
    <source>
        <dbReference type="ARBA" id="ARBA00022516"/>
    </source>
</evidence>
<organism evidence="14 15">
    <name type="scientific">Polaromonas aquatica</name>
    <dbReference type="NCBI Taxonomy" id="332657"/>
    <lineage>
        <taxon>Bacteria</taxon>
        <taxon>Pseudomonadati</taxon>
        <taxon>Pseudomonadota</taxon>
        <taxon>Betaproteobacteria</taxon>
        <taxon>Burkholderiales</taxon>
        <taxon>Comamonadaceae</taxon>
        <taxon>Polaromonas</taxon>
    </lineage>
</organism>
<evidence type="ECO:0000256" key="13">
    <source>
        <dbReference type="HAMAP-Rule" id="MF_00409"/>
    </source>
</evidence>
<comment type="pathway">
    <text evidence="2 13">Glycolipid biosynthesis; lipid IV(A) biosynthesis; lipid IV(A) from (3R)-3-hydroxytetradecanoyl-[acyl-carrier-protein] and UDP-N-acetyl-alpha-D-glucosamine: step 6/6.</text>
</comment>
<keyword evidence="9 13" id="KW-0418">Kinase</keyword>
<dbReference type="HAMAP" id="MF_00409">
    <property type="entry name" value="LpxK"/>
    <property type="match status" value="1"/>
</dbReference>
<evidence type="ECO:0000256" key="6">
    <source>
        <dbReference type="ARBA" id="ARBA00022556"/>
    </source>
</evidence>
<keyword evidence="8 13" id="KW-0547">Nucleotide-binding</keyword>